<dbReference type="InterPro" id="IPR004358">
    <property type="entry name" value="Sig_transdc_His_kin-like_C"/>
</dbReference>
<keyword evidence="8" id="KW-0547">Nucleotide-binding</keyword>
<dbReference type="Gene3D" id="3.30.565.10">
    <property type="entry name" value="Histidine kinase-like ATPase, C-terminal domain"/>
    <property type="match status" value="1"/>
</dbReference>
<sequence length="486" mass="55484">MSLRIRLIISYVAMIVVPIVLSIITSIIIMVLFLRSAAGIYNINLTINPYKQIIEKGVNLYNDIKTTAGSNPEKFEDKSYISELDSKLSRVNSGIIIRKNNEVIYNSKILDNSPIIKNLPKFGRSDEDKVDRMELRGDSSLIRQQDFYFKDKSEGTIFLVTYIGPLEKIIERLITTIIIAIILILILTDGVLTFLVSRSVFKPIEELKNAANQIKEGNLDFEIKTNAKDEIGELCLAFEEMRGKLKESVDMQFQYENNRKELISNISHDLKTPVTAIKGYVEGIMDGVAASPEKMDKYIKTIYSKTTDIDRLIDELFLFSKLDLNKLPFNFEITDITSYMLDCVEELQLDLEKKNFELIYHNYIKGSSTVLADRERIKRVITNIVENAIKYTKKDKGKIEINLSENNNYIQFQIKDNGQGIPEKDIPYIFDRFFRADLSRNTLTGGSGLGLAIAKLIIEEHGGRIWAESTEGIGTSIYFTLRQKDI</sequence>
<dbReference type="SUPFAM" id="SSF47384">
    <property type="entry name" value="Homodimeric domain of signal transducing histidine kinase"/>
    <property type="match status" value="1"/>
</dbReference>
<keyword evidence="13 14" id="KW-0472">Membrane</keyword>
<evidence type="ECO:0000256" key="5">
    <source>
        <dbReference type="ARBA" id="ARBA00022553"/>
    </source>
</evidence>
<evidence type="ECO:0000256" key="11">
    <source>
        <dbReference type="ARBA" id="ARBA00022989"/>
    </source>
</evidence>
<dbReference type="CDD" id="cd00082">
    <property type="entry name" value="HisKA"/>
    <property type="match status" value="1"/>
</dbReference>
<evidence type="ECO:0000256" key="14">
    <source>
        <dbReference type="SAM" id="Phobius"/>
    </source>
</evidence>
<dbReference type="InterPro" id="IPR050398">
    <property type="entry name" value="HssS/ArlS-like"/>
</dbReference>
<evidence type="ECO:0000256" key="1">
    <source>
        <dbReference type="ARBA" id="ARBA00000085"/>
    </source>
</evidence>
<feature type="transmembrane region" description="Helical" evidence="14">
    <location>
        <begin position="12"/>
        <end position="34"/>
    </location>
</feature>
<reference evidence="17 18" key="1">
    <citation type="submission" date="2024-11" db="EMBL/GenBank/DDBJ databases">
        <authorList>
            <person name="Heng Y.C."/>
            <person name="Lim A.C.H."/>
            <person name="Lee J.K.Y."/>
            <person name="Kittelmann S."/>
        </authorList>
    </citation>
    <scope>NUCLEOTIDE SEQUENCE [LARGE SCALE GENOMIC DNA]</scope>
    <source>
        <strain evidence="17 18">WILCCON 0185</strain>
    </source>
</reference>
<feature type="transmembrane region" description="Helical" evidence="14">
    <location>
        <begin position="173"/>
        <end position="196"/>
    </location>
</feature>
<dbReference type="GO" id="GO:0005524">
    <property type="term" value="F:ATP binding"/>
    <property type="evidence" value="ECO:0007669"/>
    <property type="project" value="UniProtKB-KW"/>
</dbReference>
<dbReference type="EC" id="2.7.13.3" evidence="3"/>
<comment type="subcellular location">
    <subcellularLocation>
        <location evidence="2">Cell membrane</location>
        <topology evidence="2">Multi-pass membrane protein</topology>
    </subcellularLocation>
</comment>
<dbReference type="SMART" id="SM00387">
    <property type="entry name" value="HATPase_c"/>
    <property type="match status" value="1"/>
</dbReference>
<comment type="catalytic activity">
    <reaction evidence="1">
        <text>ATP + protein L-histidine = ADP + protein N-phospho-L-histidine.</text>
        <dbReference type="EC" id="2.7.13.3"/>
    </reaction>
</comment>
<keyword evidence="11 14" id="KW-1133">Transmembrane helix</keyword>
<dbReference type="InterPro" id="IPR005467">
    <property type="entry name" value="His_kinase_dom"/>
</dbReference>
<dbReference type="EMBL" id="JBJHZZ010000007">
    <property type="protein sequence ID" value="MFL0247514.1"/>
    <property type="molecule type" value="Genomic_DNA"/>
</dbReference>
<dbReference type="SMART" id="SM00304">
    <property type="entry name" value="HAMP"/>
    <property type="match status" value="1"/>
</dbReference>
<evidence type="ECO:0000256" key="13">
    <source>
        <dbReference type="ARBA" id="ARBA00023136"/>
    </source>
</evidence>
<protein>
    <recommendedName>
        <fullName evidence="3">histidine kinase</fullName>
        <ecNumber evidence="3">2.7.13.3</ecNumber>
    </recommendedName>
</protein>
<accession>A0ABW8T8Y7</accession>
<evidence type="ECO:0000259" key="15">
    <source>
        <dbReference type="PROSITE" id="PS50109"/>
    </source>
</evidence>
<dbReference type="Gene3D" id="1.10.287.130">
    <property type="match status" value="1"/>
</dbReference>
<dbReference type="Gene3D" id="6.10.340.10">
    <property type="match status" value="1"/>
</dbReference>
<keyword evidence="12" id="KW-0902">Two-component regulatory system</keyword>
<keyword evidence="6" id="KW-0808">Transferase</keyword>
<evidence type="ECO:0000256" key="9">
    <source>
        <dbReference type="ARBA" id="ARBA00022777"/>
    </source>
</evidence>
<dbReference type="PROSITE" id="PS50109">
    <property type="entry name" value="HIS_KIN"/>
    <property type="match status" value="1"/>
</dbReference>
<evidence type="ECO:0000256" key="2">
    <source>
        <dbReference type="ARBA" id="ARBA00004651"/>
    </source>
</evidence>
<evidence type="ECO:0000259" key="16">
    <source>
        <dbReference type="PROSITE" id="PS50885"/>
    </source>
</evidence>
<keyword evidence="5" id="KW-0597">Phosphoprotein</keyword>
<dbReference type="InterPro" id="IPR036097">
    <property type="entry name" value="HisK_dim/P_sf"/>
</dbReference>
<evidence type="ECO:0000256" key="10">
    <source>
        <dbReference type="ARBA" id="ARBA00022840"/>
    </source>
</evidence>
<evidence type="ECO:0000256" key="4">
    <source>
        <dbReference type="ARBA" id="ARBA00022475"/>
    </source>
</evidence>
<evidence type="ECO:0000313" key="18">
    <source>
        <dbReference type="Proteomes" id="UP001623591"/>
    </source>
</evidence>
<dbReference type="SUPFAM" id="SSF158472">
    <property type="entry name" value="HAMP domain-like"/>
    <property type="match status" value="1"/>
</dbReference>
<comment type="caution">
    <text evidence="17">The sequence shown here is derived from an EMBL/GenBank/DDBJ whole genome shotgun (WGS) entry which is preliminary data.</text>
</comment>
<dbReference type="PRINTS" id="PR00344">
    <property type="entry name" value="BCTRLSENSOR"/>
</dbReference>
<evidence type="ECO:0000256" key="7">
    <source>
        <dbReference type="ARBA" id="ARBA00022692"/>
    </source>
</evidence>
<keyword evidence="18" id="KW-1185">Reference proteome</keyword>
<dbReference type="PANTHER" id="PTHR45528">
    <property type="entry name" value="SENSOR HISTIDINE KINASE CPXA"/>
    <property type="match status" value="1"/>
</dbReference>
<evidence type="ECO:0000256" key="8">
    <source>
        <dbReference type="ARBA" id="ARBA00022741"/>
    </source>
</evidence>
<dbReference type="PANTHER" id="PTHR45528:SF1">
    <property type="entry name" value="SENSOR HISTIDINE KINASE CPXA"/>
    <property type="match status" value="1"/>
</dbReference>
<dbReference type="InterPro" id="IPR036890">
    <property type="entry name" value="HATPase_C_sf"/>
</dbReference>
<evidence type="ECO:0000313" key="17">
    <source>
        <dbReference type="EMBL" id="MFL0247514.1"/>
    </source>
</evidence>
<keyword evidence="9" id="KW-0418">Kinase</keyword>
<dbReference type="InterPro" id="IPR003661">
    <property type="entry name" value="HisK_dim/P_dom"/>
</dbReference>
<dbReference type="SUPFAM" id="SSF55874">
    <property type="entry name" value="ATPase domain of HSP90 chaperone/DNA topoisomerase II/histidine kinase"/>
    <property type="match status" value="1"/>
</dbReference>
<proteinExistence type="predicted"/>
<dbReference type="Pfam" id="PF00672">
    <property type="entry name" value="HAMP"/>
    <property type="match status" value="1"/>
</dbReference>
<evidence type="ECO:0000256" key="3">
    <source>
        <dbReference type="ARBA" id="ARBA00012438"/>
    </source>
</evidence>
<name>A0ABW8T8Y7_9CLOT</name>
<dbReference type="PROSITE" id="PS50885">
    <property type="entry name" value="HAMP"/>
    <property type="match status" value="1"/>
</dbReference>
<feature type="domain" description="Histidine kinase" evidence="15">
    <location>
        <begin position="265"/>
        <end position="485"/>
    </location>
</feature>
<dbReference type="CDD" id="cd00075">
    <property type="entry name" value="HATPase"/>
    <property type="match status" value="1"/>
</dbReference>
<dbReference type="InterPro" id="IPR003594">
    <property type="entry name" value="HATPase_dom"/>
</dbReference>
<dbReference type="InterPro" id="IPR003660">
    <property type="entry name" value="HAMP_dom"/>
</dbReference>
<keyword evidence="4" id="KW-1003">Cell membrane</keyword>
<keyword evidence="7 14" id="KW-0812">Transmembrane</keyword>
<gene>
    <name evidence="17" type="ORF">ACJDUG_11090</name>
</gene>
<dbReference type="CDD" id="cd06225">
    <property type="entry name" value="HAMP"/>
    <property type="match status" value="1"/>
</dbReference>
<evidence type="ECO:0000256" key="6">
    <source>
        <dbReference type="ARBA" id="ARBA00022679"/>
    </source>
</evidence>
<dbReference type="Proteomes" id="UP001623591">
    <property type="component" value="Unassembled WGS sequence"/>
</dbReference>
<organism evidence="17 18">
    <name type="scientific">Candidatus Clostridium stratigraminis</name>
    <dbReference type="NCBI Taxonomy" id="3381661"/>
    <lineage>
        <taxon>Bacteria</taxon>
        <taxon>Bacillati</taxon>
        <taxon>Bacillota</taxon>
        <taxon>Clostridia</taxon>
        <taxon>Eubacteriales</taxon>
        <taxon>Clostridiaceae</taxon>
        <taxon>Clostridium</taxon>
    </lineage>
</organism>
<keyword evidence="10 17" id="KW-0067">ATP-binding</keyword>
<feature type="domain" description="HAMP" evidence="16">
    <location>
        <begin position="198"/>
        <end position="250"/>
    </location>
</feature>
<dbReference type="SMART" id="SM00388">
    <property type="entry name" value="HisKA"/>
    <property type="match status" value="1"/>
</dbReference>
<evidence type="ECO:0000256" key="12">
    <source>
        <dbReference type="ARBA" id="ARBA00023012"/>
    </source>
</evidence>
<dbReference type="Pfam" id="PF00512">
    <property type="entry name" value="HisKA"/>
    <property type="match status" value="1"/>
</dbReference>
<dbReference type="Pfam" id="PF02518">
    <property type="entry name" value="HATPase_c"/>
    <property type="match status" value="1"/>
</dbReference>
<dbReference type="RefSeq" id="WP_406769965.1">
    <property type="nucleotide sequence ID" value="NZ_JBJHZZ010000007.1"/>
</dbReference>